<proteinExistence type="predicted"/>
<name>A0A317X628_9EURO</name>
<keyword evidence="2" id="KW-1185">Reference proteome</keyword>
<dbReference type="RefSeq" id="XP_025470837.1">
    <property type="nucleotide sequence ID" value="XM_025613133.1"/>
</dbReference>
<gene>
    <name evidence="1" type="ORF">BO94DRAFT_543337</name>
</gene>
<dbReference type="EMBL" id="MSFK01000005">
    <property type="protein sequence ID" value="PWY94076.1"/>
    <property type="molecule type" value="Genomic_DNA"/>
</dbReference>
<comment type="caution">
    <text evidence="1">The sequence shown here is derived from an EMBL/GenBank/DDBJ whole genome shotgun (WGS) entry which is preliminary data.</text>
</comment>
<dbReference type="GeneID" id="37115276"/>
<evidence type="ECO:0000313" key="1">
    <source>
        <dbReference type="EMBL" id="PWY94076.1"/>
    </source>
</evidence>
<accession>A0A317X628</accession>
<evidence type="ECO:0000313" key="2">
    <source>
        <dbReference type="Proteomes" id="UP000246702"/>
    </source>
</evidence>
<dbReference type="OrthoDB" id="4499271at2759"/>
<dbReference type="Proteomes" id="UP000246702">
    <property type="component" value="Unassembled WGS sequence"/>
</dbReference>
<protein>
    <submittedName>
        <fullName evidence="1">Uncharacterized protein</fullName>
    </submittedName>
</protein>
<dbReference type="AlphaFoldDB" id="A0A317X628"/>
<organism evidence="1 2">
    <name type="scientific">Aspergillus sclerotioniger CBS 115572</name>
    <dbReference type="NCBI Taxonomy" id="1450535"/>
    <lineage>
        <taxon>Eukaryota</taxon>
        <taxon>Fungi</taxon>
        <taxon>Dikarya</taxon>
        <taxon>Ascomycota</taxon>
        <taxon>Pezizomycotina</taxon>
        <taxon>Eurotiomycetes</taxon>
        <taxon>Eurotiomycetidae</taxon>
        <taxon>Eurotiales</taxon>
        <taxon>Aspergillaceae</taxon>
        <taxon>Aspergillus</taxon>
        <taxon>Aspergillus subgen. Circumdati</taxon>
    </lineage>
</organism>
<sequence>MYDTCPNPRQYIRGLESSLARLLDNNHVPSFIWGESALAMYGARSTIHFSAWAIPGRNMEKATRALITAGDRRTRRAPRAPRCSKMTEHYHPYPDKHFHYRSDVLTGEKKELVYTVALYKMHRLFWNMPEPPSGSGTLSSAHTSRFGGSDFQLSRQREGDYPVRLLTPGKYLQGMIYLVLRDHHVQRFKRWQHWQQELGYLIALFEQKRYQVHLKGLDARFLEYMRHRNSPEYGYGDGGAKLLNQIFDEEKKGGRLPRPENGEIDTPRLDQLFQVV</sequence>
<reference evidence="1 2" key="1">
    <citation type="submission" date="2016-12" db="EMBL/GenBank/DDBJ databases">
        <title>The genomes of Aspergillus section Nigri reveals drivers in fungal speciation.</title>
        <authorList>
            <consortium name="DOE Joint Genome Institute"/>
            <person name="Vesth T.C."/>
            <person name="Nybo J."/>
            <person name="Theobald S."/>
            <person name="Brandl J."/>
            <person name="Frisvad J.C."/>
            <person name="Nielsen K.F."/>
            <person name="Lyhne E.K."/>
            <person name="Kogle M.E."/>
            <person name="Kuo A."/>
            <person name="Riley R."/>
            <person name="Clum A."/>
            <person name="Nolan M."/>
            <person name="Lipzen A."/>
            <person name="Salamov A."/>
            <person name="Henrissat B."/>
            <person name="Wiebenga A."/>
            <person name="De Vries R.P."/>
            <person name="Grigoriev I.V."/>
            <person name="Mortensen U.H."/>
            <person name="Andersen M.R."/>
            <person name="Baker S.E."/>
        </authorList>
    </citation>
    <scope>NUCLEOTIDE SEQUENCE [LARGE SCALE GENOMIC DNA]</scope>
    <source>
        <strain evidence="1 2">CBS 115572</strain>
    </source>
</reference>